<feature type="transmembrane region" description="Helical" evidence="2">
    <location>
        <begin position="511"/>
        <end position="535"/>
    </location>
</feature>
<feature type="compositionally biased region" description="Low complexity" evidence="1">
    <location>
        <begin position="268"/>
        <end position="285"/>
    </location>
</feature>
<keyword evidence="2" id="KW-0812">Transmembrane</keyword>
<feature type="transmembrane region" description="Helical" evidence="2">
    <location>
        <begin position="469"/>
        <end position="490"/>
    </location>
</feature>
<name>A0A4V5NG94_9PEZI</name>
<feature type="compositionally biased region" description="Polar residues" evidence="1">
    <location>
        <begin position="213"/>
        <end position="225"/>
    </location>
</feature>
<protein>
    <submittedName>
        <fullName evidence="3">Uncharacterized protein</fullName>
    </submittedName>
</protein>
<evidence type="ECO:0000256" key="1">
    <source>
        <dbReference type="SAM" id="MobiDB-lite"/>
    </source>
</evidence>
<dbReference type="STRING" id="329884.A0A4V5NG94"/>
<proteinExistence type="predicted"/>
<dbReference type="EMBL" id="NAJQ01000244">
    <property type="protein sequence ID" value="TKA73989.1"/>
    <property type="molecule type" value="Genomic_DNA"/>
</dbReference>
<keyword evidence="2" id="KW-0472">Membrane</keyword>
<reference evidence="3 4" key="1">
    <citation type="submission" date="2017-03" db="EMBL/GenBank/DDBJ databases">
        <title>Genomes of endolithic fungi from Antarctica.</title>
        <authorList>
            <person name="Coleine C."/>
            <person name="Masonjones S."/>
            <person name="Stajich J.E."/>
        </authorList>
    </citation>
    <scope>NUCLEOTIDE SEQUENCE [LARGE SCALE GENOMIC DNA]</scope>
    <source>
        <strain evidence="3 4">CCFEE 5184</strain>
    </source>
</reference>
<evidence type="ECO:0000313" key="3">
    <source>
        <dbReference type="EMBL" id="TKA73989.1"/>
    </source>
</evidence>
<accession>A0A4V5NG94</accession>
<dbReference type="OrthoDB" id="6021743at2759"/>
<sequence>MQGLDSIHSQPDFGLRTADFFEDTSEDESAILPPPGGDTQNVELLEHKGKGSKRRQSLVGSQTLTTRCEPKRASLPPDEGYQRLAGLPGLDEKSRFTDTPRTSFHGSVDELLPVEERSSPPRFMRPAHIPSGRTPRSSAQLDRADPHQTPMPSSIVEQILGAHAIAHEITLQALMRYEEALDRSLQSFAPMSSEYRASMPPPSLRVHDPRSPRNPTFASPQSASSKKVHVVPPPIDTSAPRRSLPADLVRTPYPSTPQRVHRKDFGHSPPSALSTSPSSATESELTLGIRRANQHSLPRVTSLTIPASNDFSAIRSRSIGTKERHFKALDFDDEELFRQLRLRYRELSGPMLFLSARSLRRIAVSGPASKAADAGYGWIYQPRSPRVLAYRGLSDTFSEEKILQHYRKPALGRQRYAFVHWAHRLAAAPPVRTPQDDDNVQQRVEGDLVRRMEQPEGLEFVVSWSIARIMLVICFIMALSIAAALLWIFLGRNTTSGRLPHGGFRDAGDRVGPGLLIGICGMLIGMTGMGGWLGVSWLVM</sequence>
<dbReference type="AlphaFoldDB" id="A0A4V5NG94"/>
<organism evidence="3 4">
    <name type="scientific">Friedmanniomyces simplex</name>
    <dbReference type="NCBI Taxonomy" id="329884"/>
    <lineage>
        <taxon>Eukaryota</taxon>
        <taxon>Fungi</taxon>
        <taxon>Dikarya</taxon>
        <taxon>Ascomycota</taxon>
        <taxon>Pezizomycotina</taxon>
        <taxon>Dothideomycetes</taxon>
        <taxon>Dothideomycetidae</taxon>
        <taxon>Mycosphaerellales</taxon>
        <taxon>Teratosphaeriaceae</taxon>
        <taxon>Friedmanniomyces</taxon>
    </lineage>
</organism>
<feature type="region of interest" description="Disordered" evidence="1">
    <location>
        <begin position="193"/>
        <end position="285"/>
    </location>
</feature>
<keyword evidence="4" id="KW-1185">Reference proteome</keyword>
<evidence type="ECO:0000313" key="4">
    <source>
        <dbReference type="Proteomes" id="UP000309340"/>
    </source>
</evidence>
<comment type="caution">
    <text evidence="3">The sequence shown here is derived from an EMBL/GenBank/DDBJ whole genome shotgun (WGS) entry which is preliminary data.</text>
</comment>
<feature type="region of interest" description="Disordered" evidence="1">
    <location>
        <begin position="117"/>
        <end position="150"/>
    </location>
</feature>
<keyword evidence="2" id="KW-1133">Transmembrane helix</keyword>
<feature type="region of interest" description="Disordered" evidence="1">
    <location>
        <begin position="47"/>
        <end position="105"/>
    </location>
</feature>
<dbReference type="Proteomes" id="UP000309340">
    <property type="component" value="Unassembled WGS sequence"/>
</dbReference>
<gene>
    <name evidence="3" type="ORF">B0A55_05583</name>
</gene>
<evidence type="ECO:0000256" key="2">
    <source>
        <dbReference type="SAM" id="Phobius"/>
    </source>
</evidence>